<reference evidence="2" key="1">
    <citation type="journal article" date="2019" name="PLoS Negl. Trop. Dis.">
        <title>Revisiting the worldwide diversity of Leptospira species in the environment.</title>
        <authorList>
            <person name="Vincent A.T."/>
            <person name="Schiettekatte O."/>
            <person name="Bourhy P."/>
            <person name="Veyrier F.J."/>
            <person name="Picardeau M."/>
        </authorList>
    </citation>
    <scope>NUCLEOTIDE SEQUENCE [LARGE SCALE GENOMIC DNA]</scope>
    <source>
        <strain evidence="2">201800278</strain>
    </source>
</reference>
<keyword evidence="2" id="KW-1185">Reference proteome</keyword>
<evidence type="ECO:0000313" key="2">
    <source>
        <dbReference type="Proteomes" id="UP000297465"/>
    </source>
</evidence>
<accession>A0ABY2LL25</accession>
<dbReference type="EMBL" id="RQFO01000020">
    <property type="protein sequence ID" value="TGK95023.1"/>
    <property type="molecule type" value="Genomic_DNA"/>
</dbReference>
<protein>
    <recommendedName>
        <fullName evidence="3">Lipoprotein</fullName>
    </recommendedName>
</protein>
<evidence type="ECO:0000313" key="1">
    <source>
        <dbReference type="EMBL" id="TGK95023.1"/>
    </source>
</evidence>
<dbReference type="PROSITE" id="PS51257">
    <property type="entry name" value="PROKAR_LIPOPROTEIN"/>
    <property type="match status" value="1"/>
</dbReference>
<dbReference type="Proteomes" id="UP000297465">
    <property type="component" value="Unassembled WGS sequence"/>
</dbReference>
<dbReference type="RefSeq" id="WP_135568581.1">
    <property type="nucleotide sequence ID" value="NZ_RQFN01000009.1"/>
</dbReference>
<comment type="caution">
    <text evidence="1">The sequence shown here is derived from an EMBL/GenBank/DDBJ whole genome shotgun (WGS) entry which is preliminary data.</text>
</comment>
<sequence>MKLRIFLSLLLFLMAVYSCKGSKNIQGVAEHILDERIGEPALFLIGDKKFSKEAYKEYVRHLRLYFEKKPPLFNPEEARLYLENYINESILLSEAIADIDFSSQSFKEYIKPYLVKGILDFYIFEKTGGLKVSDEVANETEIVAKLKEAGILKKENLSESEKLVLKEFIYWRKLELSAKNRAEEAKVILAKIKERNKVTIIP</sequence>
<proteinExistence type="predicted"/>
<organism evidence="1 2">
    <name type="scientific">Leptospira montravelensis</name>
    <dbReference type="NCBI Taxonomy" id="2484961"/>
    <lineage>
        <taxon>Bacteria</taxon>
        <taxon>Pseudomonadati</taxon>
        <taxon>Spirochaetota</taxon>
        <taxon>Spirochaetia</taxon>
        <taxon>Leptospirales</taxon>
        <taxon>Leptospiraceae</taxon>
        <taxon>Leptospira</taxon>
    </lineage>
</organism>
<name>A0ABY2LL25_9LEPT</name>
<evidence type="ECO:0008006" key="3">
    <source>
        <dbReference type="Google" id="ProtNLM"/>
    </source>
</evidence>
<gene>
    <name evidence="1" type="ORF">EHQ31_18415</name>
</gene>